<dbReference type="FunFam" id="3.40.1690.10:FF:000001">
    <property type="entry name" value="Flagellar biosynthetic protein FlhB"/>
    <property type="match status" value="1"/>
</dbReference>
<dbReference type="InterPro" id="IPR029025">
    <property type="entry name" value="T3SS_substrate_exporter_C"/>
</dbReference>
<dbReference type="PANTHER" id="PTHR30531">
    <property type="entry name" value="FLAGELLAR BIOSYNTHETIC PROTEIN FLHB"/>
    <property type="match status" value="1"/>
</dbReference>
<evidence type="ECO:0000256" key="12">
    <source>
        <dbReference type="RuleBase" id="RU364091"/>
    </source>
</evidence>
<keyword evidence="13" id="KW-0969">Cilium</keyword>
<keyword evidence="4 12" id="KW-0813">Transport</keyword>
<dbReference type="EMBL" id="CP046996">
    <property type="protein sequence ID" value="QHA01229.1"/>
    <property type="molecule type" value="Genomic_DNA"/>
</dbReference>
<sequence>MAYIAEKRFPATPKKRQEARKKGQILKSQELTSAVMLLAIVGLLKMWLPNVFQRLANIFTYTANFSGDWNLQSLWKVVIDISWQCLLILAPVFAAALVVAFAVNILQTGPVFITEPMIPKFSRMNPVEGAKRMFGLKALVNLVKSLFKVLVIGYFLIDIIRKNMDVFPALQGAEVGQSVIFLSGLLFEMAWKIALAFLVIAFADFLYQWWDYEKNLRMSQEEIKEEYKQTEGDPLIKGQIKKRQRMMAMRRMMEDLKQADVVITNPTHYAVALKYDTAKYPAPYVVAKGQNEIALRIRAVAEENNIVIMENKPLARSLYSQVELGQVVPGELYKAVAEVLAFVFRLNKKRRSYSA</sequence>
<evidence type="ECO:0000313" key="13">
    <source>
        <dbReference type="EMBL" id="QHA01229.1"/>
    </source>
</evidence>
<keyword evidence="13" id="KW-0282">Flagellum</keyword>
<feature type="transmembrane region" description="Helical" evidence="12">
    <location>
        <begin position="31"/>
        <end position="48"/>
    </location>
</feature>
<accession>A0A857DLE9</accession>
<dbReference type="InterPro" id="IPR006135">
    <property type="entry name" value="T3SS_substrate_exporter"/>
</dbReference>
<keyword evidence="8 12" id="KW-0653">Protein transport</keyword>
<evidence type="ECO:0000256" key="4">
    <source>
        <dbReference type="ARBA" id="ARBA00022448"/>
    </source>
</evidence>
<dbReference type="InterPro" id="IPR006136">
    <property type="entry name" value="FlhB"/>
</dbReference>
<organism evidence="13 14">
    <name type="scientific">Dehalobacter restrictus</name>
    <dbReference type="NCBI Taxonomy" id="55583"/>
    <lineage>
        <taxon>Bacteria</taxon>
        <taxon>Bacillati</taxon>
        <taxon>Bacillota</taxon>
        <taxon>Clostridia</taxon>
        <taxon>Eubacteriales</taxon>
        <taxon>Desulfitobacteriaceae</taxon>
        <taxon>Dehalobacter</taxon>
    </lineage>
</organism>
<keyword evidence="11 12" id="KW-1006">Bacterial flagellum protein export</keyword>
<dbReference type="GO" id="GO:0005886">
    <property type="term" value="C:plasma membrane"/>
    <property type="evidence" value="ECO:0007669"/>
    <property type="project" value="UniProtKB-SubCell"/>
</dbReference>
<evidence type="ECO:0000256" key="10">
    <source>
        <dbReference type="ARBA" id="ARBA00023136"/>
    </source>
</evidence>
<evidence type="ECO:0000256" key="8">
    <source>
        <dbReference type="ARBA" id="ARBA00022927"/>
    </source>
</evidence>
<dbReference type="SUPFAM" id="SSF160544">
    <property type="entry name" value="EscU C-terminal domain-like"/>
    <property type="match status" value="1"/>
</dbReference>
<feature type="transmembrane region" description="Helical" evidence="12">
    <location>
        <begin position="189"/>
        <end position="210"/>
    </location>
</feature>
<keyword evidence="6 12" id="KW-0812">Transmembrane</keyword>
<dbReference type="Pfam" id="PF01312">
    <property type="entry name" value="Bac_export_2"/>
    <property type="match status" value="1"/>
</dbReference>
<evidence type="ECO:0000256" key="11">
    <source>
        <dbReference type="ARBA" id="ARBA00023225"/>
    </source>
</evidence>
<evidence type="ECO:0000256" key="1">
    <source>
        <dbReference type="ARBA" id="ARBA00004651"/>
    </source>
</evidence>
<feature type="transmembrane region" description="Helical" evidence="12">
    <location>
        <begin position="134"/>
        <end position="157"/>
    </location>
</feature>
<evidence type="ECO:0000256" key="9">
    <source>
        <dbReference type="ARBA" id="ARBA00022989"/>
    </source>
</evidence>
<dbReference type="Gene3D" id="3.40.1690.10">
    <property type="entry name" value="secretion proteins EscU"/>
    <property type="match status" value="1"/>
</dbReference>
<name>A0A857DLE9_9FIRM</name>
<dbReference type="AlphaFoldDB" id="A0A857DLE9"/>
<feature type="transmembrane region" description="Helical" evidence="12">
    <location>
        <begin position="81"/>
        <end position="113"/>
    </location>
</feature>
<dbReference type="GO" id="GO:0009306">
    <property type="term" value="P:protein secretion"/>
    <property type="evidence" value="ECO:0007669"/>
    <property type="project" value="InterPro"/>
</dbReference>
<gene>
    <name evidence="12 13" type="primary">flhB</name>
    <name evidence="13" type="ORF">GQ588_11565</name>
</gene>
<keyword evidence="10 12" id="KW-0472">Membrane</keyword>
<comment type="subcellular location">
    <subcellularLocation>
        <location evidence="1">Cell membrane</location>
        <topology evidence="1">Multi-pass membrane protein</topology>
    </subcellularLocation>
</comment>
<dbReference type="NCBIfam" id="TIGR00328">
    <property type="entry name" value="flhB"/>
    <property type="match status" value="1"/>
</dbReference>
<comment type="similarity">
    <text evidence="2 12">Belongs to the type III secretion exporter family.</text>
</comment>
<proteinExistence type="inferred from homology"/>
<comment type="function">
    <text evidence="12">Required for formation of the rod structure in the basal body of the flagellar apparatus. Together with FliI and FliH, may constitute the export apparatus of flagellin.</text>
</comment>
<protein>
    <recommendedName>
        <fullName evidence="3 12">Flagellar biosynthetic protein FlhB</fullName>
    </recommendedName>
</protein>
<dbReference type="PRINTS" id="PR00950">
    <property type="entry name" value="TYPE3IMSPROT"/>
</dbReference>
<dbReference type="Gene3D" id="6.10.250.2080">
    <property type="match status" value="1"/>
</dbReference>
<dbReference type="GO" id="GO:0044780">
    <property type="term" value="P:bacterial-type flagellum assembly"/>
    <property type="evidence" value="ECO:0007669"/>
    <property type="project" value="InterPro"/>
</dbReference>
<evidence type="ECO:0000313" key="14">
    <source>
        <dbReference type="Proteomes" id="UP000430508"/>
    </source>
</evidence>
<evidence type="ECO:0000256" key="6">
    <source>
        <dbReference type="ARBA" id="ARBA00022692"/>
    </source>
</evidence>
<dbReference type="Proteomes" id="UP000430508">
    <property type="component" value="Chromosome"/>
</dbReference>
<reference evidence="13 14" key="1">
    <citation type="submission" date="2019-12" db="EMBL/GenBank/DDBJ databases">
        <title>Sequence classification of anaerobic respiratory reductive dehalogenases: First we see many, then we see few.</title>
        <authorList>
            <person name="Molenda O."/>
            <person name="Puentes Jacome L.A."/>
            <person name="Cao X."/>
            <person name="Nesbo C.L."/>
            <person name="Tang S."/>
            <person name="Morson N."/>
            <person name="Patron J."/>
            <person name="Lomheim L."/>
            <person name="Wishart D.S."/>
            <person name="Edwards E.A."/>
        </authorList>
    </citation>
    <scope>NUCLEOTIDE SEQUENCE [LARGE SCALE GENOMIC DNA]</scope>
    <source>
        <strain evidence="13 14">12DCA</strain>
    </source>
</reference>
<keyword evidence="7 12" id="KW-1005">Bacterial flagellum biogenesis</keyword>
<keyword evidence="9 12" id="KW-1133">Transmembrane helix</keyword>
<keyword evidence="13" id="KW-0966">Cell projection</keyword>
<keyword evidence="5 12" id="KW-1003">Cell membrane</keyword>
<dbReference type="PANTHER" id="PTHR30531:SF12">
    <property type="entry name" value="FLAGELLAR BIOSYNTHETIC PROTEIN FLHB"/>
    <property type="match status" value="1"/>
</dbReference>
<evidence type="ECO:0000256" key="3">
    <source>
        <dbReference type="ARBA" id="ARBA00021622"/>
    </source>
</evidence>
<evidence type="ECO:0000256" key="5">
    <source>
        <dbReference type="ARBA" id="ARBA00022475"/>
    </source>
</evidence>
<dbReference type="RefSeq" id="WP_019226145.1">
    <property type="nucleotide sequence ID" value="NZ_CP046996.1"/>
</dbReference>
<evidence type="ECO:0000256" key="7">
    <source>
        <dbReference type="ARBA" id="ARBA00022795"/>
    </source>
</evidence>
<evidence type="ECO:0000256" key="2">
    <source>
        <dbReference type="ARBA" id="ARBA00010690"/>
    </source>
</evidence>